<protein>
    <submittedName>
        <fullName evidence="7">S1/P1 Nuclease</fullName>
    </submittedName>
</protein>
<reference evidence="7 8" key="1">
    <citation type="submission" date="2019-01" db="EMBL/GenBank/DDBJ databases">
        <title>Filimonas sp. strain TTM-71.</title>
        <authorList>
            <person name="Chen W.-M."/>
        </authorList>
    </citation>
    <scope>NUCLEOTIDE SEQUENCE [LARGE SCALE GENOMIC DNA]</scope>
    <source>
        <strain evidence="7 8">TTM-71</strain>
    </source>
</reference>
<organism evidence="7 8">
    <name type="scientific">Filimonas effusa</name>
    <dbReference type="NCBI Taxonomy" id="2508721"/>
    <lineage>
        <taxon>Bacteria</taxon>
        <taxon>Pseudomonadati</taxon>
        <taxon>Bacteroidota</taxon>
        <taxon>Chitinophagia</taxon>
        <taxon>Chitinophagales</taxon>
        <taxon>Chitinophagaceae</taxon>
        <taxon>Filimonas</taxon>
    </lineage>
</organism>
<dbReference type="OrthoDB" id="267579at2"/>
<keyword evidence="4" id="KW-0378">Hydrolase</keyword>
<evidence type="ECO:0000256" key="2">
    <source>
        <dbReference type="ARBA" id="ARBA00022723"/>
    </source>
</evidence>
<dbReference type="GO" id="GO:0006308">
    <property type="term" value="P:DNA catabolic process"/>
    <property type="evidence" value="ECO:0007669"/>
    <property type="project" value="InterPro"/>
</dbReference>
<evidence type="ECO:0000313" key="8">
    <source>
        <dbReference type="Proteomes" id="UP000290545"/>
    </source>
</evidence>
<dbReference type="CDD" id="cd11010">
    <property type="entry name" value="S1-P1_nuclease"/>
    <property type="match status" value="1"/>
</dbReference>
<proteinExistence type="predicted"/>
<comment type="caution">
    <text evidence="7">The sequence shown here is derived from an EMBL/GenBank/DDBJ whole genome shotgun (WGS) entry which is preliminary data.</text>
</comment>
<dbReference type="InterPro" id="IPR003154">
    <property type="entry name" value="S1/P1nuclease"/>
</dbReference>
<dbReference type="GO" id="GO:0016788">
    <property type="term" value="F:hydrolase activity, acting on ester bonds"/>
    <property type="evidence" value="ECO:0007669"/>
    <property type="project" value="InterPro"/>
</dbReference>
<keyword evidence="8" id="KW-1185">Reference proteome</keyword>
<dbReference type="GO" id="GO:0046872">
    <property type="term" value="F:metal ion binding"/>
    <property type="evidence" value="ECO:0007669"/>
    <property type="project" value="UniProtKB-KW"/>
</dbReference>
<name>A0A4Q1DB84_9BACT</name>
<evidence type="ECO:0000256" key="4">
    <source>
        <dbReference type="ARBA" id="ARBA00022801"/>
    </source>
</evidence>
<sequence length="254" mass="28754">MNRYVVSLTIIAFSIIHLSWGAKGHRTVAFIAEKHLSPKAKAAVTACLQGEAIENAATWPDENRTNENAQWHFINLPLGLNYEKFVTYVKGQNGTIYTAYLDAKATLANNNASAAQKHDALRFVIHLVGDAHQPMHVSRKEDKGGNTIQVRFNGEGTNLHSLWDSRLISYEGLTEAQMADHYDNASKRQVAKWQNDDIMQWLWESYQLSSHIYKKTASGQEISKDYYKKNIKIIHKRIAQAGIRLAGELNKIFN</sequence>
<dbReference type="PANTHER" id="PTHR33146:SF26">
    <property type="entry name" value="ENDONUCLEASE 4"/>
    <property type="match status" value="1"/>
</dbReference>
<evidence type="ECO:0000256" key="6">
    <source>
        <dbReference type="ARBA" id="ARBA00023180"/>
    </source>
</evidence>
<keyword evidence="1" id="KW-0540">Nuclease</keyword>
<evidence type="ECO:0000256" key="5">
    <source>
        <dbReference type="ARBA" id="ARBA00023157"/>
    </source>
</evidence>
<dbReference type="AlphaFoldDB" id="A0A4Q1DB84"/>
<dbReference type="InterPro" id="IPR008947">
    <property type="entry name" value="PLipase_C/P1_nuclease_dom_sf"/>
</dbReference>
<keyword evidence="2" id="KW-0479">Metal-binding</keyword>
<dbReference type="EMBL" id="SDHZ01000001">
    <property type="protein sequence ID" value="RXK86035.1"/>
    <property type="molecule type" value="Genomic_DNA"/>
</dbReference>
<evidence type="ECO:0000256" key="3">
    <source>
        <dbReference type="ARBA" id="ARBA00022759"/>
    </source>
</evidence>
<keyword evidence="3" id="KW-0255">Endonuclease</keyword>
<dbReference type="Pfam" id="PF02265">
    <property type="entry name" value="S1-P1_nuclease"/>
    <property type="match status" value="1"/>
</dbReference>
<evidence type="ECO:0000256" key="1">
    <source>
        <dbReference type="ARBA" id="ARBA00022722"/>
    </source>
</evidence>
<evidence type="ECO:0000313" key="7">
    <source>
        <dbReference type="EMBL" id="RXK86035.1"/>
    </source>
</evidence>
<dbReference type="GO" id="GO:0003676">
    <property type="term" value="F:nucleic acid binding"/>
    <property type="evidence" value="ECO:0007669"/>
    <property type="project" value="InterPro"/>
</dbReference>
<keyword evidence="5" id="KW-1015">Disulfide bond</keyword>
<dbReference type="SUPFAM" id="SSF48537">
    <property type="entry name" value="Phospholipase C/P1 nuclease"/>
    <property type="match status" value="1"/>
</dbReference>
<dbReference type="Proteomes" id="UP000290545">
    <property type="component" value="Unassembled WGS sequence"/>
</dbReference>
<dbReference type="PANTHER" id="PTHR33146">
    <property type="entry name" value="ENDONUCLEASE 4"/>
    <property type="match status" value="1"/>
</dbReference>
<keyword evidence="6" id="KW-0325">Glycoprotein</keyword>
<dbReference type="RefSeq" id="WP_129001786.1">
    <property type="nucleotide sequence ID" value="NZ_SDHZ01000001.1"/>
</dbReference>
<gene>
    <name evidence="7" type="ORF">ESB13_04290</name>
</gene>
<dbReference type="Gene3D" id="1.10.575.10">
    <property type="entry name" value="P1 Nuclease"/>
    <property type="match status" value="1"/>
</dbReference>
<accession>A0A4Q1DB84</accession>
<dbReference type="GO" id="GO:0004519">
    <property type="term" value="F:endonuclease activity"/>
    <property type="evidence" value="ECO:0007669"/>
    <property type="project" value="UniProtKB-KW"/>
</dbReference>